<dbReference type="Proteomes" id="UP000574761">
    <property type="component" value="Unassembled WGS sequence"/>
</dbReference>
<dbReference type="EMBL" id="JACIEE010000002">
    <property type="protein sequence ID" value="MBB3976026.1"/>
    <property type="molecule type" value="Genomic_DNA"/>
</dbReference>
<evidence type="ECO:0000313" key="2">
    <source>
        <dbReference type="EMBL" id="MBB3976026.1"/>
    </source>
</evidence>
<sequence>MSLPTWTPAALSSEARAYAGAVWRLVEAQHRVSTLKLVDTLEEQALLEDLLEESKPRLPPECAGLDYLLATPFRYGAVYPHGSRFRRAGRTPGVFYAAEAVETALAEMAFYRLLFFAESPSTPYPANAADFTAFSAAVATSAAIDLTGPPLDRDRALWTDPTDYAACQALSDAARTAGIAAIRYASVRDPRGGANVALLVPAAFAGPRPLERQTWRIRLSTHGVQAICEFPAARLEFAHADFAHDPRLAPQGR</sequence>
<dbReference type="RefSeq" id="WP_183800504.1">
    <property type="nucleotide sequence ID" value="NZ_JACIEE010000002.1"/>
</dbReference>
<dbReference type="AlphaFoldDB" id="A0A7W6D3E2"/>
<feature type="domain" description="RES" evidence="1">
    <location>
        <begin position="72"/>
        <end position="210"/>
    </location>
</feature>
<dbReference type="SMART" id="SM00953">
    <property type="entry name" value="RES"/>
    <property type="match status" value="1"/>
</dbReference>
<dbReference type="Pfam" id="PF08808">
    <property type="entry name" value="RES"/>
    <property type="match status" value="1"/>
</dbReference>
<name>A0A7W6D3E2_9HYPH</name>
<organism evidence="2 3">
    <name type="scientific">Mycoplana azooxidifex</name>
    <dbReference type="NCBI Taxonomy" id="1636188"/>
    <lineage>
        <taxon>Bacteria</taxon>
        <taxon>Pseudomonadati</taxon>
        <taxon>Pseudomonadota</taxon>
        <taxon>Alphaproteobacteria</taxon>
        <taxon>Hyphomicrobiales</taxon>
        <taxon>Rhizobiaceae</taxon>
        <taxon>Mycoplana</taxon>
    </lineage>
</organism>
<protein>
    <recommendedName>
        <fullName evidence="1">RES domain-containing protein</fullName>
    </recommendedName>
</protein>
<gene>
    <name evidence="2" type="ORF">GGQ64_001213</name>
</gene>
<evidence type="ECO:0000313" key="3">
    <source>
        <dbReference type="Proteomes" id="UP000574761"/>
    </source>
</evidence>
<accession>A0A7W6D3E2</accession>
<keyword evidence="3" id="KW-1185">Reference proteome</keyword>
<reference evidence="2 3" key="1">
    <citation type="submission" date="2020-08" db="EMBL/GenBank/DDBJ databases">
        <title>Genomic Encyclopedia of Type Strains, Phase IV (KMG-IV): sequencing the most valuable type-strain genomes for metagenomic binning, comparative biology and taxonomic classification.</title>
        <authorList>
            <person name="Goeker M."/>
        </authorList>
    </citation>
    <scope>NUCLEOTIDE SEQUENCE [LARGE SCALE GENOMIC DNA]</scope>
    <source>
        <strain evidence="2 3">DSM 100211</strain>
    </source>
</reference>
<proteinExistence type="predicted"/>
<comment type="caution">
    <text evidence="2">The sequence shown here is derived from an EMBL/GenBank/DDBJ whole genome shotgun (WGS) entry which is preliminary data.</text>
</comment>
<evidence type="ECO:0000259" key="1">
    <source>
        <dbReference type="SMART" id="SM00953"/>
    </source>
</evidence>
<dbReference type="InterPro" id="IPR014914">
    <property type="entry name" value="RES_dom"/>
</dbReference>